<dbReference type="STRING" id="526222.Desal_0874"/>
<dbReference type="CDD" id="cd05006">
    <property type="entry name" value="SIS_GmhA"/>
    <property type="match status" value="1"/>
</dbReference>
<dbReference type="PROSITE" id="PS51464">
    <property type="entry name" value="SIS"/>
    <property type="match status" value="1"/>
</dbReference>
<accession>C6BZN3</accession>
<dbReference type="Gene3D" id="3.40.50.10490">
    <property type="entry name" value="Glucose-6-phosphate isomerase like protein, domain 1"/>
    <property type="match status" value="1"/>
</dbReference>
<dbReference type="RefSeq" id="WP_015850759.1">
    <property type="nucleotide sequence ID" value="NC_012881.1"/>
</dbReference>
<evidence type="ECO:0000259" key="2">
    <source>
        <dbReference type="PROSITE" id="PS51464"/>
    </source>
</evidence>
<dbReference type="InterPro" id="IPR001347">
    <property type="entry name" value="SIS_dom"/>
</dbReference>
<gene>
    <name evidence="3" type="ordered locus">Desal_0874</name>
</gene>
<dbReference type="InterPro" id="IPR050099">
    <property type="entry name" value="SIS_GmhA/DiaA_subfam"/>
</dbReference>
<dbReference type="OrthoDB" id="9810929at2"/>
<dbReference type="GO" id="GO:0097367">
    <property type="term" value="F:carbohydrate derivative binding"/>
    <property type="evidence" value="ECO:0007669"/>
    <property type="project" value="InterPro"/>
</dbReference>
<dbReference type="HOGENOM" id="CLU_080999_1_0_7"/>
<evidence type="ECO:0000256" key="1">
    <source>
        <dbReference type="SAM" id="MobiDB-lite"/>
    </source>
</evidence>
<dbReference type="AlphaFoldDB" id="C6BZN3"/>
<feature type="region of interest" description="Disordered" evidence="1">
    <location>
        <begin position="1"/>
        <end position="21"/>
    </location>
</feature>
<name>C6BZN3_MARSD</name>
<keyword evidence="4" id="KW-1185">Reference proteome</keyword>
<reference evidence="3 4" key="1">
    <citation type="submission" date="2009-06" db="EMBL/GenBank/DDBJ databases">
        <title>Complete sequence of Desulfovibrio salexigens DSM 2638.</title>
        <authorList>
            <consortium name="US DOE Joint Genome Institute"/>
            <person name="Lucas S."/>
            <person name="Copeland A."/>
            <person name="Lapidus A."/>
            <person name="Glavina del Rio T."/>
            <person name="Tice H."/>
            <person name="Bruce D."/>
            <person name="Goodwin L."/>
            <person name="Pitluck S."/>
            <person name="Munk A.C."/>
            <person name="Brettin T."/>
            <person name="Detter J.C."/>
            <person name="Han C."/>
            <person name="Tapia R."/>
            <person name="Larimer F."/>
            <person name="Land M."/>
            <person name="Hauser L."/>
            <person name="Kyrpides N."/>
            <person name="Anderson I."/>
            <person name="Wall J.D."/>
            <person name="Arkin A.P."/>
            <person name="Dehal P."/>
            <person name="Chivian D."/>
            <person name="Giles B."/>
            <person name="Hazen T.C."/>
        </authorList>
    </citation>
    <scope>NUCLEOTIDE SEQUENCE [LARGE SCALE GENOMIC DNA]</scope>
    <source>
        <strain evidence="4">ATCC 14822 / DSM 2638 / NCIMB 8403 / VKM B-1763</strain>
    </source>
</reference>
<dbReference type="InterPro" id="IPR035461">
    <property type="entry name" value="GmhA/DiaA"/>
</dbReference>
<proteinExistence type="predicted"/>
<dbReference type="eggNOG" id="COG0279">
    <property type="taxonomic scope" value="Bacteria"/>
</dbReference>
<keyword evidence="3" id="KW-0413">Isomerase</keyword>
<organism evidence="3 4">
    <name type="scientific">Maridesulfovibrio salexigens (strain ATCC 14822 / DSM 2638 / NCIMB 8403 / VKM B-1763)</name>
    <name type="common">Desulfovibrio salexigens</name>
    <dbReference type="NCBI Taxonomy" id="526222"/>
    <lineage>
        <taxon>Bacteria</taxon>
        <taxon>Pseudomonadati</taxon>
        <taxon>Thermodesulfobacteriota</taxon>
        <taxon>Desulfovibrionia</taxon>
        <taxon>Desulfovibrionales</taxon>
        <taxon>Desulfovibrionaceae</taxon>
        <taxon>Maridesulfovibrio</taxon>
    </lineage>
</organism>
<dbReference type="KEGG" id="dsa:Desal_0874"/>
<dbReference type="PANTHER" id="PTHR30390:SF7">
    <property type="entry name" value="PHOSPHOHEPTOSE ISOMERASE"/>
    <property type="match status" value="1"/>
</dbReference>
<dbReference type="Proteomes" id="UP000002601">
    <property type="component" value="Chromosome"/>
</dbReference>
<dbReference type="PANTHER" id="PTHR30390">
    <property type="entry name" value="SEDOHEPTULOSE 7-PHOSPHATE ISOMERASE / DNAA INITIATOR-ASSOCIATING FACTOR FOR REPLICATION INITIATION"/>
    <property type="match status" value="1"/>
</dbReference>
<feature type="domain" description="SIS" evidence="2">
    <location>
        <begin position="65"/>
        <end position="221"/>
    </location>
</feature>
<protein>
    <submittedName>
        <fullName evidence="3">Phosphoheptose isomerase</fullName>
    </submittedName>
</protein>
<dbReference type="GO" id="GO:0016853">
    <property type="term" value="F:isomerase activity"/>
    <property type="evidence" value="ECO:0007669"/>
    <property type="project" value="UniProtKB-KW"/>
</dbReference>
<dbReference type="GO" id="GO:1901135">
    <property type="term" value="P:carbohydrate derivative metabolic process"/>
    <property type="evidence" value="ECO:0007669"/>
    <property type="project" value="InterPro"/>
</dbReference>
<dbReference type="SUPFAM" id="SSF53697">
    <property type="entry name" value="SIS domain"/>
    <property type="match status" value="1"/>
</dbReference>
<evidence type="ECO:0000313" key="3">
    <source>
        <dbReference type="EMBL" id="ACS78940.1"/>
    </source>
</evidence>
<dbReference type="Pfam" id="PF13580">
    <property type="entry name" value="SIS_2"/>
    <property type="match status" value="1"/>
</dbReference>
<dbReference type="InterPro" id="IPR046348">
    <property type="entry name" value="SIS_dom_sf"/>
</dbReference>
<dbReference type="EMBL" id="CP001649">
    <property type="protein sequence ID" value="ACS78940.1"/>
    <property type="molecule type" value="Genomic_DNA"/>
</dbReference>
<evidence type="ECO:0000313" key="4">
    <source>
        <dbReference type="Proteomes" id="UP000002601"/>
    </source>
</evidence>
<sequence>MYGDDLKTFPQHSGKPATAKSAIGVDKPQIWSKAIADIERTLRTMLVFDEKQNLLEHDSAYSKWLDFALKTKEKQGIIYLIGNGASASMASHMAIDVMKNGGIRTMLFTDPAMVTALANDYSYDEVFSTPLRYMIRKHDMLVAISSSGESPNIVNACYTAQRGGANVVTLSGMQQGNTLSQLGHLNFYVSAPSYSLAETSHAAILHHWMDLISAKAQISKPQVRYEQTYS</sequence>